<dbReference type="EMBL" id="JANPWB010000003">
    <property type="protein sequence ID" value="KAJ1200527.1"/>
    <property type="molecule type" value="Genomic_DNA"/>
</dbReference>
<feature type="region of interest" description="Disordered" evidence="1">
    <location>
        <begin position="108"/>
        <end position="158"/>
    </location>
</feature>
<protein>
    <submittedName>
        <fullName evidence="2">Uncharacterized protein</fullName>
    </submittedName>
</protein>
<evidence type="ECO:0000313" key="3">
    <source>
        <dbReference type="Proteomes" id="UP001066276"/>
    </source>
</evidence>
<keyword evidence="3" id="KW-1185">Reference proteome</keyword>
<reference evidence="2" key="1">
    <citation type="journal article" date="2022" name="bioRxiv">
        <title>Sequencing and chromosome-scale assembly of the giantPleurodeles waltlgenome.</title>
        <authorList>
            <person name="Brown T."/>
            <person name="Elewa A."/>
            <person name="Iarovenko S."/>
            <person name="Subramanian E."/>
            <person name="Araus A.J."/>
            <person name="Petzold A."/>
            <person name="Susuki M."/>
            <person name="Suzuki K.-i.T."/>
            <person name="Hayashi T."/>
            <person name="Toyoda A."/>
            <person name="Oliveira C."/>
            <person name="Osipova E."/>
            <person name="Leigh N.D."/>
            <person name="Simon A."/>
            <person name="Yun M.H."/>
        </authorList>
    </citation>
    <scope>NUCLEOTIDE SEQUENCE</scope>
    <source>
        <strain evidence="2">20211129_DDA</strain>
        <tissue evidence="2">Liver</tissue>
    </source>
</reference>
<accession>A0AAV7VGU3</accession>
<organism evidence="2 3">
    <name type="scientific">Pleurodeles waltl</name>
    <name type="common">Iberian ribbed newt</name>
    <dbReference type="NCBI Taxonomy" id="8319"/>
    <lineage>
        <taxon>Eukaryota</taxon>
        <taxon>Metazoa</taxon>
        <taxon>Chordata</taxon>
        <taxon>Craniata</taxon>
        <taxon>Vertebrata</taxon>
        <taxon>Euteleostomi</taxon>
        <taxon>Amphibia</taxon>
        <taxon>Batrachia</taxon>
        <taxon>Caudata</taxon>
        <taxon>Salamandroidea</taxon>
        <taxon>Salamandridae</taxon>
        <taxon>Pleurodelinae</taxon>
        <taxon>Pleurodeles</taxon>
    </lineage>
</organism>
<comment type="caution">
    <text evidence="2">The sequence shown here is derived from an EMBL/GenBank/DDBJ whole genome shotgun (WGS) entry which is preliminary data.</text>
</comment>
<dbReference type="Proteomes" id="UP001066276">
    <property type="component" value="Chromosome 2_1"/>
</dbReference>
<name>A0AAV7VGU3_PLEWA</name>
<evidence type="ECO:0000313" key="2">
    <source>
        <dbReference type="EMBL" id="KAJ1200527.1"/>
    </source>
</evidence>
<proteinExistence type="predicted"/>
<gene>
    <name evidence="2" type="ORF">NDU88_004350</name>
</gene>
<dbReference type="AlphaFoldDB" id="A0AAV7VGU3"/>
<evidence type="ECO:0000256" key="1">
    <source>
        <dbReference type="SAM" id="MobiDB-lite"/>
    </source>
</evidence>
<sequence length="158" mass="17061">MTRSPSAPSHSAQVSFFCEDCPRHLRSTRCSLFDLPGVPTATRSWSHLKEGGGEKNLYPLRHFPTTFCPFCLLTSVLCYSAPSPAIWAQHRLSGWRGGQNNAPHFAMMDSSSPPSAAINSGEAQAACRHTPIESPQPAGWGPRTPVPPKPRGVPEQAG</sequence>